<keyword evidence="4" id="KW-0106">Calcium</keyword>
<evidence type="ECO:0000256" key="3">
    <source>
        <dbReference type="ARBA" id="ARBA00022801"/>
    </source>
</evidence>
<sequence>MLSTTRRGFLAGTGGMFAAGLASASMAQTAEARARAPRNIVLILADDLGVSEIGPYGQRIIATPNLDRMAAQGVRFRNAFAGSSLCAPSRCSLLTGLHTGHGTVRENPEGGPQRALNPGDLTFAEVARLAGYRTALIGKWGFGPEQPDQDSHPNVRGYDEFYGYITHIHAHQYWPTYLWHNREMVAFDGATYSPDFLRDRAVKFIKESAKDGKPFLLQFATILPHSPSEIPGDAGQYADMPWTKANRRHAAQVTRLDAHVGDILQALRQAGVADDTIVIFTADNGPHHEKGVDPNIFNSNGPYRGVKRQLYDGGIRVPMIAYSPSFTPKVVEDPVALWDILPTVADVAGLPAPAHLDGRSFLGVLTGGRYAGHPYLIWNRPRKMQAIRRGHWKLIRFDPNIAGAGPEGRDELYDLRGDRGERHNVADRHPKLVEELNALLDESIGADPRIPYGLSAREEAGGVVVSLANGSAGPWTKVRLYLDDDDAKSVGQERLIKAESFVATFPKKGKVAHARFIAAGEEIHFRTKVQKAPH</sequence>
<comment type="caution">
    <text evidence="7">The sequence shown here is derived from an EMBL/GenBank/DDBJ whole genome shotgun (WGS) entry which is preliminary data.</text>
</comment>
<gene>
    <name evidence="7" type="ORF">FDA94_17325</name>
</gene>
<evidence type="ECO:0000313" key="8">
    <source>
        <dbReference type="Proteomes" id="UP000308705"/>
    </source>
</evidence>
<accession>A0A4U3MED6</accession>
<evidence type="ECO:0000313" key="7">
    <source>
        <dbReference type="EMBL" id="TKK87585.1"/>
    </source>
</evidence>
<protein>
    <submittedName>
        <fullName evidence="7">Arylsulfatase</fullName>
    </submittedName>
</protein>
<keyword evidence="2" id="KW-0479">Metal-binding</keyword>
<comment type="similarity">
    <text evidence="1">Belongs to the sulfatase family.</text>
</comment>
<evidence type="ECO:0000256" key="1">
    <source>
        <dbReference type="ARBA" id="ARBA00008779"/>
    </source>
</evidence>
<evidence type="ECO:0000256" key="5">
    <source>
        <dbReference type="SAM" id="SignalP"/>
    </source>
</evidence>
<dbReference type="InterPro" id="IPR017850">
    <property type="entry name" value="Alkaline_phosphatase_core_sf"/>
</dbReference>
<dbReference type="Gene3D" id="3.40.720.10">
    <property type="entry name" value="Alkaline Phosphatase, subunit A"/>
    <property type="match status" value="1"/>
</dbReference>
<keyword evidence="3" id="KW-0378">Hydrolase</keyword>
<dbReference type="PROSITE" id="PS51318">
    <property type="entry name" value="TAT"/>
    <property type="match status" value="1"/>
</dbReference>
<dbReference type="PANTHER" id="PTHR42693:SF53">
    <property type="entry name" value="ENDO-4-O-SULFATASE"/>
    <property type="match status" value="1"/>
</dbReference>
<evidence type="ECO:0000256" key="2">
    <source>
        <dbReference type="ARBA" id="ARBA00022723"/>
    </source>
</evidence>
<organism evidence="7 8">
    <name type="scientific">Herbidospora galbida</name>
    <dbReference type="NCBI Taxonomy" id="2575442"/>
    <lineage>
        <taxon>Bacteria</taxon>
        <taxon>Bacillati</taxon>
        <taxon>Actinomycetota</taxon>
        <taxon>Actinomycetes</taxon>
        <taxon>Streptosporangiales</taxon>
        <taxon>Streptosporangiaceae</taxon>
        <taxon>Herbidospora</taxon>
    </lineage>
</organism>
<dbReference type="Gene3D" id="3.30.1120.10">
    <property type="match status" value="1"/>
</dbReference>
<dbReference type="AlphaFoldDB" id="A0A4U3MED6"/>
<dbReference type="GO" id="GO:0004065">
    <property type="term" value="F:arylsulfatase activity"/>
    <property type="evidence" value="ECO:0007669"/>
    <property type="project" value="TreeGrafter"/>
</dbReference>
<dbReference type="EMBL" id="SZQA01000015">
    <property type="protein sequence ID" value="TKK87585.1"/>
    <property type="molecule type" value="Genomic_DNA"/>
</dbReference>
<keyword evidence="5" id="KW-0732">Signal</keyword>
<dbReference type="SUPFAM" id="SSF53649">
    <property type="entry name" value="Alkaline phosphatase-like"/>
    <property type="match status" value="1"/>
</dbReference>
<feature type="chain" id="PRO_5038887153" evidence="5">
    <location>
        <begin position="28"/>
        <end position="534"/>
    </location>
</feature>
<dbReference type="InterPro" id="IPR000917">
    <property type="entry name" value="Sulfatase_N"/>
</dbReference>
<evidence type="ECO:0000256" key="4">
    <source>
        <dbReference type="ARBA" id="ARBA00022837"/>
    </source>
</evidence>
<dbReference type="OrthoDB" id="9777306at2"/>
<dbReference type="Proteomes" id="UP000308705">
    <property type="component" value="Unassembled WGS sequence"/>
</dbReference>
<dbReference type="PROSITE" id="PS00523">
    <property type="entry name" value="SULFATASE_1"/>
    <property type="match status" value="1"/>
</dbReference>
<dbReference type="PANTHER" id="PTHR42693">
    <property type="entry name" value="ARYLSULFATASE FAMILY MEMBER"/>
    <property type="match status" value="1"/>
</dbReference>
<name>A0A4U3MED6_9ACTN</name>
<feature type="signal peptide" evidence="5">
    <location>
        <begin position="1"/>
        <end position="27"/>
    </location>
</feature>
<evidence type="ECO:0000259" key="6">
    <source>
        <dbReference type="Pfam" id="PF00884"/>
    </source>
</evidence>
<proteinExistence type="inferred from homology"/>
<feature type="domain" description="Sulfatase N-terminal" evidence="6">
    <location>
        <begin position="38"/>
        <end position="349"/>
    </location>
</feature>
<dbReference type="RefSeq" id="WP_137248102.1">
    <property type="nucleotide sequence ID" value="NZ_SZQA01000015.1"/>
</dbReference>
<dbReference type="InterPro" id="IPR050738">
    <property type="entry name" value="Sulfatase"/>
</dbReference>
<reference evidence="7 8" key="1">
    <citation type="submission" date="2019-04" db="EMBL/GenBank/DDBJ databases">
        <title>Herbidospora sp. NEAU-GS14.nov., a novel actinomycete isolated from soil.</title>
        <authorList>
            <person name="Han L."/>
        </authorList>
    </citation>
    <scope>NUCLEOTIDE SEQUENCE [LARGE SCALE GENOMIC DNA]</scope>
    <source>
        <strain evidence="7 8">NEAU-GS14</strain>
    </source>
</reference>
<keyword evidence="8" id="KW-1185">Reference proteome</keyword>
<dbReference type="InterPro" id="IPR006311">
    <property type="entry name" value="TAT_signal"/>
</dbReference>
<dbReference type="InterPro" id="IPR024607">
    <property type="entry name" value="Sulfatase_CS"/>
</dbReference>
<dbReference type="CDD" id="cd16145">
    <property type="entry name" value="ARS_like"/>
    <property type="match status" value="1"/>
</dbReference>
<dbReference type="Pfam" id="PF00884">
    <property type="entry name" value="Sulfatase"/>
    <property type="match status" value="1"/>
</dbReference>
<dbReference type="GO" id="GO:0046872">
    <property type="term" value="F:metal ion binding"/>
    <property type="evidence" value="ECO:0007669"/>
    <property type="project" value="UniProtKB-KW"/>
</dbReference>